<dbReference type="KEGG" id="vg:64471855"/>
<proteinExistence type="predicted"/>
<dbReference type="GeneID" id="64471855"/>
<name>A0A2P1JTR6_9CAUD</name>
<evidence type="ECO:0000313" key="1">
    <source>
        <dbReference type="EMBL" id="AVO22535.1"/>
    </source>
</evidence>
<sequence length="75" mass="8675">MVTSTPRRFVVMASNEESPRVGSVWRDTSRDHGHGEVGQVMECDHSRVYMRPLGGGVEWRTRREHLEPVKKQVEQ</sequence>
<evidence type="ECO:0000313" key="2">
    <source>
        <dbReference type="Proteomes" id="UP000240673"/>
    </source>
</evidence>
<gene>
    <name evidence="1" type="primary">52</name>
    <name evidence="1" type="ORF">PBI_PAEDORE_52</name>
</gene>
<protein>
    <submittedName>
        <fullName evidence="1">Uncharacterized protein</fullName>
    </submittedName>
</protein>
<reference evidence="1 2" key="1">
    <citation type="submission" date="2018-02" db="EMBL/GenBank/DDBJ databases">
        <authorList>
            <person name="Zack K.M."/>
            <person name="Dedrick R.M."/>
            <person name="Ward M."/>
            <person name="Garlena R.A."/>
            <person name="Russell D.A."/>
            <person name="Pope W.H."/>
            <person name="Jacobs-Sera D."/>
            <person name="Hatfull G.F."/>
        </authorList>
    </citation>
    <scope>NUCLEOTIDE SEQUENCE [LARGE SCALE GENOMIC DNA]</scope>
</reference>
<dbReference type="RefSeq" id="YP_010055918.1">
    <property type="nucleotide sequence ID" value="NC_054671.1"/>
</dbReference>
<dbReference type="EMBL" id="MH001460">
    <property type="protein sequence ID" value="AVO22535.1"/>
    <property type="molecule type" value="Genomic_DNA"/>
</dbReference>
<organism evidence="1 2">
    <name type="scientific">Streptomyces phage Paedore</name>
    <dbReference type="NCBI Taxonomy" id="2108134"/>
    <lineage>
        <taxon>Viruses</taxon>
        <taxon>Duplodnaviria</taxon>
        <taxon>Heunggongvirae</taxon>
        <taxon>Uroviricota</taxon>
        <taxon>Caudoviricetes</taxon>
        <taxon>Arquatrovirinae</taxon>
        <taxon>Arequatrovirus</taxon>
        <taxon>Arequatrovirus paedore</taxon>
    </lineage>
</organism>
<dbReference type="Proteomes" id="UP000240673">
    <property type="component" value="Segment"/>
</dbReference>
<accession>A0A2P1JTR6</accession>
<keyword evidence="2" id="KW-1185">Reference proteome</keyword>